<dbReference type="AlphaFoldDB" id="A0A0R1N2G2"/>
<dbReference type="STRING" id="1423792.FD09_GL001962"/>
<proteinExistence type="inferred from homology"/>
<dbReference type="Proteomes" id="UP000051330">
    <property type="component" value="Unassembled WGS sequence"/>
</dbReference>
<dbReference type="InterPro" id="IPR005531">
    <property type="entry name" value="Asp23"/>
</dbReference>
<dbReference type="PANTHER" id="PTHR34297:SF3">
    <property type="entry name" value="ALKALINE SHOCK PROTEIN 23"/>
    <property type="match status" value="1"/>
</dbReference>
<keyword evidence="4" id="KW-1185">Reference proteome</keyword>
<dbReference type="EMBL" id="AZEC01000003">
    <property type="protein sequence ID" value="KRL13929.1"/>
    <property type="molecule type" value="Genomic_DNA"/>
</dbReference>
<sequence>MTTATMDPKAMTNVNKELSFNDNVVAKVAARAASDIDGVLDLKGNMMDNMTNMFTSGDTRGVSVDVQENQEVAVSFDAVLEYGKSAPAIFDRVVATVCKTIPELTGLKVTEVKMDVKDMLTREEWNESNKQEDEK</sequence>
<reference evidence="3 4" key="1">
    <citation type="journal article" date="2015" name="Genome Announc.">
        <title>Expanding the biotechnology potential of lactobacilli through comparative genomics of 213 strains and associated genera.</title>
        <authorList>
            <person name="Sun Z."/>
            <person name="Harris H.M."/>
            <person name="McCann A."/>
            <person name="Guo C."/>
            <person name="Argimon S."/>
            <person name="Zhang W."/>
            <person name="Yang X."/>
            <person name="Jeffery I.B."/>
            <person name="Cooney J.C."/>
            <person name="Kagawa T.F."/>
            <person name="Liu W."/>
            <person name="Song Y."/>
            <person name="Salvetti E."/>
            <person name="Wrobel A."/>
            <person name="Rasinkangas P."/>
            <person name="Parkhill J."/>
            <person name="Rea M.C."/>
            <person name="O'Sullivan O."/>
            <person name="Ritari J."/>
            <person name="Douillard F.P."/>
            <person name="Paul Ross R."/>
            <person name="Yang R."/>
            <person name="Briner A.E."/>
            <person name="Felis G.E."/>
            <person name="de Vos W.M."/>
            <person name="Barrangou R."/>
            <person name="Klaenhammer T.R."/>
            <person name="Caufield P.W."/>
            <person name="Cui Y."/>
            <person name="Zhang H."/>
            <person name="O'Toole P.W."/>
        </authorList>
    </citation>
    <scope>NUCLEOTIDE SEQUENCE [LARGE SCALE GENOMIC DNA]</scope>
    <source>
        <strain evidence="3 4">DSM 12744</strain>
    </source>
</reference>
<accession>A0A0R1N2G2</accession>
<evidence type="ECO:0000256" key="2">
    <source>
        <dbReference type="ARBA" id="ARBA00039575"/>
    </source>
</evidence>
<organism evidence="3 4">
    <name type="scientific">Schleiferilactobacillus perolens DSM 12744</name>
    <dbReference type="NCBI Taxonomy" id="1423792"/>
    <lineage>
        <taxon>Bacteria</taxon>
        <taxon>Bacillati</taxon>
        <taxon>Bacillota</taxon>
        <taxon>Bacilli</taxon>
        <taxon>Lactobacillales</taxon>
        <taxon>Lactobacillaceae</taxon>
        <taxon>Schleiferilactobacillus</taxon>
    </lineage>
</organism>
<comment type="similarity">
    <text evidence="1">Belongs to the asp23 family.</text>
</comment>
<comment type="caution">
    <text evidence="3">The sequence shown here is derived from an EMBL/GenBank/DDBJ whole genome shotgun (WGS) entry which is preliminary data.</text>
</comment>
<evidence type="ECO:0000256" key="1">
    <source>
        <dbReference type="ARBA" id="ARBA00005721"/>
    </source>
</evidence>
<name>A0A0R1N2G2_9LACO</name>
<evidence type="ECO:0000313" key="3">
    <source>
        <dbReference type="EMBL" id="KRL13929.1"/>
    </source>
</evidence>
<dbReference type="PATRIC" id="fig|1423792.3.peg.1989"/>
<protein>
    <recommendedName>
        <fullName evidence="2">Stress response regulator gls24 homolog</fullName>
    </recommendedName>
</protein>
<dbReference type="RefSeq" id="WP_157053684.1">
    <property type="nucleotide sequence ID" value="NZ_AZEC01000003.1"/>
</dbReference>
<gene>
    <name evidence="3" type="ORF">FD09_GL001962</name>
</gene>
<dbReference type="Pfam" id="PF03780">
    <property type="entry name" value="Asp23"/>
    <property type="match status" value="1"/>
</dbReference>
<evidence type="ECO:0000313" key="4">
    <source>
        <dbReference type="Proteomes" id="UP000051330"/>
    </source>
</evidence>
<dbReference type="PANTHER" id="PTHR34297">
    <property type="entry name" value="HYPOTHETICAL CYTOSOLIC PROTEIN-RELATED"/>
    <property type="match status" value="1"/>
</dbReference>
<dbReference type="OrthoDB" id="2249081at2"/>